<reference evidence="3 4" key="1">
    <citation type="submission" date="2015-08" db="EMBL/GenBank/DDBJ databases">
        <authorList>
            <person name="Babu N.S."/>
            <person name="Beckwith C.J."/>
            <person name="Beseler K.G."/>
            <person name="Brison A."/>
            <person name="Carone J.V."/>
            <person name="Caskin T.P."/>
            <person name="Diamond M."/>
            <person name="Durham M.E."/>
            <person name="Foxe J.M."/>
            <person name="Go M."/>
            <person name="Henderson B.A."/>
            <person name="Jones I.B."/>
            <person name="McGettigan J.A."/>
            <person name="Micheletti S.J."/>
            <person name="Nasrallah M.E."/>
            <person name="Ortiz D."/>
            <person name="Piller C.R."/>
            <person name="Privatt S.R."/>
            <person name="Schneider S.L."/>
            <person name="Sharp S."/>
            <person name="Smith T.C."/>
            <person name="Stanton J.D."/>
            <person name="Ullery H.E."/>
            <person name="Wilson R.J."/>
            <person name="Serrano M.G."/>
            <person name="Buck G."/>
            <person name="Lee V."/>
            <person name="Wang Y."/>
            <person name="Carvalho R."/>
            <person name="Voegtly L."/>
            <person name="Shi R."/>
            <person name="Duckworth R."/>
            <person name="Johnson A."/>
            <person name="Loviza R."/>
            <person name="Walstead R."/>
            <person name="Shah Z."/>
            <person name="Kiflezghi M."/>
            <person name="Wade K."/>
            <person name="Ball S.L."/>
            <person name="Bradley K.W."/>
            <person name="Asai D.J."/>
            <person name="Bowman C.A."/>
            <person name="Russell D.A."/>
            <person name="Pope W.H."/>
            <person name="Jacobs-Sera D."/>
            <person name="Hendrix R.W."/>
            <person name="Hatfull G.F."/>
        </authorList>
    </citation>
    <scope>NUCLEOTIDE SEQUENCE [LARGE SCALE GENOMIC DNA]</scope>
    <source>
        <strain evidence="3 4">DSM 27648</strain>
    </source>
</reference>
<feature type="compositionally biased region" description="Polar residues" evidence="1">
    <location>
        <begin position="480"/>
        <end position="491"/>
    </location>
</feature>
<dbReference type="PATRIC" id="fig|1391654.3.peg.3085"/>
<dbReference type="EMBL" id="CP012333">
    <property type="protein sequence ID" value="AKU96386.1"/>
    <property type="molecule type" value="Genomic_DNA"/>
</dbReference>
<accession>A0A0K1PSP4</accession>
<evidence type="ECO:0000256" key="1">
    <source>
        <dbReference type="SAM" id="MobiDB-lite"/>
    </source>
</evidence>
<feature type="compositionally biased region" description="Basic and acidic residues" evidence="1">
    <location>
        <begin position="283"/>
        <end position="293"/>
    </location>
</feature>
<keyword evidence="4" id="KW-1185">Reference proteome</keyword>
<evidence type="ECO:0000313" key="3">
    <source>
        <dbReference type="EMBL" id="AKU96386.1"/>
    </source>
</evidence>
<dbReference type="PROSITE" id="PS51257">
    <property type="entry name" value="PROKAR_LIPOPROTEIN"/>
    <property type="match status" value="1"/>
</dbReference>
<feature type="region of interest" description="Disordered" evidence="1">
    <location>
        <begin position="28"/>
        <end position="68"/>
    </location>
</feature>
<sequence>MRPLGLRFVFVPSLVGLVVGCSSGDTPLAGAREPSPSAPEIPAPSETTPTPSPTDAGHAPTDEELDTPVQDLTKPAVQFIGRFDTSDPAGHACGWPGCRIVANFEGTEVSASFNEKVDEWMIGGPSEWDVIIDGNLLPKLVLGYGTQKDVLATNPPSGLHTVELYKRSEAQADPVDTKSTYVLSSFIPKVIVSMIGGLDFAVGLPNDDGPEPVSDFASAYSEFVATLRKNYPHAEILCVVSPSAVDVDAEHPIRDDLVQGSHGRGKGPEREGRPTRQPRRAAHRDVRRVDRMRGSRQPGVSPASRESARRRRAIEDRLGVKTPPMNSAADRKDTRPRWYARCTARGHGDPHDHAARRRCAVRQVHSGTPCPAVFVARNTRAIDTPGRAFLGHVAGGSDCGDLGRTRSVHRRADVSDDTGGSPRAALRRWSPCGYRDGVDVIDERLPLLKCLTRGGAPREDRHFGKGTRGVGVHPRETHTEGTSTATAMWGR</sequence>
<dbReference type="Proteomes" id="UP000064967">
    <property type="component" value="Chromosome"/>
</dbReference>
<dbReference type="Pfam" id="PF17996">
    <property type="entry name" value="CE2_N"/>
    <property type="match status" value="1"/>
</dbReference>
<dbReference type="KEGG" id="llu:AKJ09_03050"/>
<dbReference type="InterPro" id="IPR040794">
    <property type="entry name" value="CE2_N"/>
</dbReference>
<name>A0A0K1PSP4_9BACT</name>
<dbReference type="Gene3D" id="2.60.120.260">
    <property type="entry name" value="Galactose-binding domain-like"/>
    <property type="match status" value="1"/>
</dbReference>
<feature type="compositionally biased region" description="Low complexity" evidence="1">
    <location>
        <begin position="295"/>
        <end position="305"/>
    </location>
</feature>
<dbReference type="AlphaFoldDB" id="A0A0K1PSP4"/>
<organism evidence="3 4">
    <name type="scientific">Labilithrix luteola</name>
    <dbReference type="NCBI Taxonomy" id="1391654"/>
    <lineage>
        <taxon>Bacteria</taxon>
        <taxon>Pseudomonadati</taxon>
        <taxon>Myxococcota</taxon>
        <taxon>Polyangia</taxon>
        <taxon>Polyangiales</taxon>
        <taxon>Labilitrichaceae</taxon>
        <taxon>Labilithrix</taxon>
    </lineage>
</organism>
<dbReference type="STRING" id="1391654.AKJ09_03050"/>
<feature type="region of interest" description="Disordered" evidence="1">
    <location>
        <begin position="459"/>
        <end position="491"/>
    </location>
</feature>
<evidence type="ECO:0000313" key="4">
    <source>
        <dbReference type="Proteomes" id="UP000064967"/>
    </source>
</evidence>
<evidence type="ECO:0000259" key="2">
    <source>
        <dbReference type="Pfam" id="PF17996"/>
    </source>
</evidence>
<protein>
    <submittedName>
        <fullName evidence="3">Acetylxylan esterase</fullName>
    </submittedName>
</protein>
<proteinExistence type="predicted"/>
<gene>
    <name evidence="3" type="ORF">AKJ09_03050</name>
</gene>
<feature type="domain" description="Carbohydrate esterase 2 N-terminal" evidence="2">
    <location>
        <begin position="79"/>
        <end position="175"/>
    </location>
</feature>
<feature type="region of interest" description="Disordered" evidence="1">
    <location>
        <begin position="251"/>
        <end position="334"/>
    </location>
</feature>